<dbReference type="Proteomes" id="UP000190906">
    <property type="component" value="Unassembled WGS sequence"/>
</dbReference>
<sequence length="478" mass="56266">MENKLNPGSKPPKIFISYAWTSQEYQEKVIKFAQRLMENGIDVVADFWNLNPGNSLFAFMESMVTDHTIDKVLVLCNKLYTDKAASYAGGVGTETQIIGPQIYNKVKQEKFIPIILEREELDKDYIPVHMNGLIYIDLDHNFEKGFEELLRLVYNQPLLRKPKLGTAPSYLFEEKKTSFKVDGILSSMQDAMIHRPGRIASLCYDYKRALLEDLEAYRVIELSEPYDEQVYNLIHEMIPLRKNYIKFVELLCSDQTVFDTKMITDFFETLNVYSGSFGTTGPIEFEHFRYFIHELFLYTITILISRKMYDKLHEICKHRYFVKYNNYDELQDGSYGFFYFYLHSLIDTRNRRLQLNRTSVHADLIKEQSISSGYSWENLIEADCLLYCIKDIQRLLGKKQEYSKRWYPVTYGYFQFSDPILPILQRLKSREHFNEIKKLLGVESVEQLENVKKLSAEEEYRSSVPSLNNLLPNELAIY</sequence>
<dbReference type="InterPro" id="IPR035897">
    <property type="entry name" value="Toll_tir_struct_dom_sf"/>
</dbReference>
<evidence type="ECO:0000313" key="3">
    <source>
        <dbReference type="Proteomes" id="UP000190906"/>
    </source>
</evidence>
<reference evidence="2 3" key="1">
    <citation type="submission" date="2017-01" db="EMBL/GenBank/DDBJ databases">
        <title>Bacillus cereus isolates.</title>
        <authorList>
            <person name="Beno S.M."/>
        </authorList>
    </citation>
    <scope>NUCLEOTIDE SEQUENCE [LARGE SCALE GENOMIC DNA]</scope>
    <source>
        <strain evidence="2 3">FSL H8-0485</strain>
    </source>
</reference>
<feature type="domain" description="SEFIR" evidence="1">
    <location>
        <begin position="11"/>
        <end position="147"/>
    </location>
</feature>
<dbReference type="Gene3D" id="3.40.50.10140">
    <property type="entry name" value="Toll/interleukin-1 receptor homology (TIR) domain"/>
    <property type="match status" value="1"/>
</dbReference>
<organism evidence="2 3">
    <name type="scientific">Bacillus cereus</name>
    <dbReference type="NCBI Taxonomy" id="1396"/>
    <lineage>
        <taxon>Bacteria</taxon>
        <taxon>Bacillati</taxon>
        <taxon>Bacillota</taxon>
        <taxon>Bacilli</taxon>
        <taxon>Bacillales</taxon>
        <taxon>Bacillaceae</taxon>
        <taxon>Bacillus</taxon>
        <taxon>Bacillus cereus group</taxon>
    </lineage>
</organism>
<proteinExistence type="predicted"/>
<protein>
    <recommendedName>
        <fullName evidence="1">SEFIR domain-containing protein</fullName>
    </recommendedName>
</protein>
<dbReference type="PROSITE" id="PS51534">
    <property type="entry name" value="SEFIR"/>
    <property type="match status" value="1"/>
</dbReference>
<dbReference type="InterPro" id="IPR013568">
    <property type="entry name" value="SEFIR_dom"/>
</dbReference>
<dbReference type="RefSeq" id="WP_078205088.1">
    <property type="nucleotide sequence ID" value="NZ_MUAJ01000021.1"/>
</dbReference>
<evidence type="ECO:0000259" key="1">
    <source>
        <dbReference type="PROSITE" id="PS51534"/>
    </source>
</evidence>
<evidence type="ECO:0000313" key="2">
    <source>
        <dbReference type="EMBL" id="OOR10893.1"/>
    </source>
</evidence>
<dbReference type="AlphaFoldDB" id="A0A1S9TLM2"/>
<name>A0A1S9TLM2_BACCE</name>
<dbReference type="EMBL" id="MUAJ01000021">
    <property type="protein sequence ID" value="OOR10893.1"/>
    <property type="molecule type" value="Genomic_DNA"/>
</dbReference>
<dbReference type="Pfam" id="PF08357">
    <property type="entry name" value="SEFIR"/>
    <property type="match status" value="1"/>
</dbReference>
<gene>
    <name evidence="2" type="ORF">BW897_20545</name>
</gene>
<accession>A0A1S9TLM2</accession>
<comment type="caution">
    <text evidence="2">The sequence shown here is derived from an EMBL/GenBank/DDBJ whole genome shotgun (WGS) entry which is preliminary data.</text>
</comment>